<accession>A0A420JC98</accession>
<reference evidence="2 3" key="1">
    <citation type="journal article" date="2018" name="BMC Genomics">
        <title>Comparative genome analyses reveal sequence features reflecting distinct modes of host-adaptation between dicot and monocot powdery mildew.</title>
        <authorList>
            <person name="Wu Y."/>
            <person name="Ma X."/>
            <person name="Pan Z."/>
            <person name="Kale S.D."/>
            <person name="Song Y."/>
            <person name="King H."/>
            <person name="Zhang Q."/>
            <person name="Presley C."/>
            <person name="Deng X."/>
            <person name="Wei C.I."/>
            <person name="Xiao S."/>
        </authorList>
    </citation>
    <scope>NUCLEOTIDE SEQUENCE [LARGE SCALE GENOMIC DNA]</scope>
    <source>
        <strain evidence="2">UMSG1</strain>
    </source>
</reference>
<feature type="region of interest" description="Disordered" evidence="1">
    <location>
        <begin position="1"/>
        <end position="54"/>
    </location>
</feature>
<evidence type="ECO:0000313" key="2">
    <source>
        <dbReference type="EMBL" id="RKF95945.1"/>
    </source>
</evidence>
<name>A0A420JC98_9PEZI</name>
<comment type="caution">
    <text evidence="2">The sequence shown here is derived from an EMBL/GenBank/DDBJ whole genome shotgun (WGS) entry which is preliminary data.</text>
</comment>
<gene>
    <name evidence="2" type="ORF">GcM1_078002</name>
</gene>
<sequence>MPPRNFLDGIDQNKIVSRRSRSLSPTKLQISPSSKPEIDDNAASPITSPSQSPPVISTRLILATVETVKPKHLSTQNEKPNWYKLLVDLNSILPPPHTTTTNTITSSLNKKVDISKMINDAITEAFKKLQTSISNSNLSHQTDLKFKIPARPAINVPPHPDPNLVPQPNYSQSRNLYQHNDIPIPIIDKYDGQTDVLEYLEDLETRF</sequence>
<feature type="compositionally biased region" description="Polar residues" evidence="1">
    <location>
        <begin position="22"/>
        <end position="34"/>
    </location>
</feature>
<organism evidence="2 3">
    <name type="scientific">Golovinomyces cichoracearum</name>
    <dbReference type="NCBI Taxonomy" id="62708"/>
    <lineage>
        <taxon>Eukaryota</taxon>
        <taxon>Fungi</taxon>
        <taxon>Dikarya</taxon>
        <taxon>Ascomycota</taxon>
        <taxon>Pezizomycotina</taxon>
        <taxon>Leotiomycetes</taxon>
        <taxon>Erysiphales</taxon>
        <taxon>Erysiphaceae</taxon>
        <taxon>Golovinomyces</taxon>
    </lineage>
</organism>
<dbReference type="EMBL" id="MCBS01007849">
    <property type="protein sequence ID" value="RKF95945.1"/>
    <property type="molecule type" value="Genomic_DNA"/>
</dbReference>
<proteinExistence type="predicted"/>
<feature type="compositionally biased region" description="Polar residues" evidence="1">
    <location>
        <begin position="44"/>
        <end position="54"/>
    </location>
</feature>
<dbReference type="Proteomes" id="UP000285326">
    <property type="component" value="Unassembled WGS sequence"/>
</dbReference>
<evidence type="ECO:0000313" key="3">
    <source>
        <dbReference type="Proteomes" id="UP000285326"/>
    </source>
</evidence>
<dbReference type="AlphaFoldDB" id="A0A420JC98"/>
<evidence type="ECO:0000256" key="1">
    <source>
        <dbReference type="SAM" id="MobiDB-lite"/>
    </source>
</evidence>
<protein>
    <submittedName>
        <fullName evidence="2">Uncharacterized protein</fullName>
    </submittedName>
</protein>